<dbReference type="Pfam" id="PF00067">
    <property type="entry name" value="p450"/>
    <property type="match status" value="1"/>
</dbReference>
<dbReference type="AlphaFoldDB" id="A0AAD4LUV4"/>
<name>A0AAD4LUV4_9AGAM</name>
<evidence type="ECO:0000256" key="2">
    <source>
        <dbReference type="ARBA" id="ARBA00004370"/>
    </source>
</evidence>
<keyword evidence="11" id="KW-0503">Monooxygenase</keyword>
<comment type="similarity">
    <text evidence="4">Belongs to the cytochrome P450 family.</text>
</comment>
<comment type="cofactor">
    <cofactor evidence="1 13">
        <name>heme</name>
        <dbReference type="ChEBI" id="CHEBI:30413"/>
    </cofactor>
</comment>
<gene>
    <name evidence="15" type="ORF">EDB92DRAFT_1789180</name>
</gene>
<sequence>MSLHDGVPAAALTPLGDATISLDSFLRFTPALLVGVGVLLAFRYVRSPYRSVPPGPRGLPIIGNVLQLSDKSWMFKQDSKQRFRDMIYLSAFGQPILILQSLKAASEILEKRANVTSDRPRFIVAHEIISGSLFGPAMVYGDLWRRTRRAAHEGLTKVAVRDYHPILRKEATILSSALLDDQGDLEKHFQRFAASSIMSILYDYPTLENNNDETLKRIHMYISRVSKAAAPGAYLVELLPWMMYIPERFAKWKREGMEHFREHTTMFTGLLNAVRGDVVSGTSIRRPSMSATLIKNHDRNGLSNHEMAWLLGTLYAAGAETTSTALGWFALAMVANPEIQKRAHAELDTIVGRARPPTHSDLSDLHYIQAIVKETLRWRPSLALGVPHNTTEDIWYDGMFIPKGTTCISNLWQCHNDPAIYGDDAAKFNPERFLDANGRLSSGRSETRDDGHSAYGFGRRACVGKHVANDSLFISIATVLWAANLERVRDQNGKEVTPDTETYVDTGMVFPPLKYWYDVTPRFPEARSILAEESELLKA</sequence>
<feature type="transmembrane region" description="Helical" evidence="14">
    <location>
        <begin position="25"/>
        <end position="45"/>
    </location>
</feature>
<dbReference type="InterPro" id="IPR036396">
    <property type="entry name" value="Cyt_P450_sf"/>
</dbReference>
<keyword evidence="7 13" id="KW-0479">Metal-binding</keyword>
<evidence type="ECO:0000313" key="16">
    <source>
        <dbReference type="Proteomes" id="UP001201163"/>
    </source>
</evidence>
<dbReference type="GO" id="GO:0005506">
    <property type="term" value="F:iron ion binding"/>
    <property type="evidence" value="ECO:0007669"/>
    <property type="project" value="InterPro"/>
</dbReference>
<keyword evidence="12 14" id="KW-0472">Membrane</keyword>
<comment type="subcellular location">
    <subcellularLocation>
        <location evidence="2">Membrane</location>
    </subcellularLocation>
</comment>
<dbReference type="Gene3D" id="1.10.630.10">
    <property type="entry name" value="Cytochrome P450"/>
    <property type="match status" value="1"/>
</dbReference>
<evidence type="ECO:0000256" key="5">
    <source>
        <dbReference type="ARBA" id="ARBA00022617"/>
    </source>
</evidence>
<evidence type="ECO:0000256" key="1">
    <source>
        <dbReference type="ARBA" id="ARBA00001971"/>
    </source>
</evidence>
<evidence type="ECO:0000256" key="13">
    <source>
        <dbReference type="PIRSR" id="PIRSR602401-1"/>
    </source>
</evidence>
<protein>
    <submittedName>
        <fullName evidence="15">Cytochrome P450</fullName>
    </submittedName>
</protein>
<evidence type="ECO:0000256" key="3">
    <source>
        <dbReference type="ARBA" id="ARBA00005179"/>
    </source>
</evidence>
<dbReference type="Proteomes" id="UP001201163">
    <property type="component" value="Unassembled WGS sequence"/>
</dbReference>
<proteinExistence type="inferred from homology"/>
<keyword evidence="10 13" id="KW-0408">Iron</keyword>
<evidence type="ECO:0000313" key="15">
    <source>
        <dbReference type="EMBL" id="KAH9001036.1"/>
    </source>
</evidence>
<feature type="transmembrane region" description="Helical" evidence="14">
    <location>
        <begin position="122"/>
        <end position="140"/>
    </location>
</feature>
<dbReference type="PANTHER" id="PTHR46300:SF2">
    <property type="entry name" value="CYTOCHROME P450 MONOOXYGENASE ALNH-RELATED"/>
    <property type="match status" value="1"/>
</dbReference>
<keyword evidence="5 13" id="KW-0349">Heme</keyword>
<dbReference type="SUPFAM" id="SSF48264">
    <property type="entry name" value="Cytochrome P450"/>
    <property type="match status" value="1"/>
</dbReference>
<dbReference type="PRINTS" id="PR00463">
    <property type="entry name" value="EP450I"/>
</dbReference>
<evidence type="ECO:0000256" key="12">
    <source>
        <dbReference type="ARBA" id="ARBA00023136"/>
    </source>
</evidence>
<dbReference type="GO" id="GO:0016705">
    <property type="term" value="F:oxidoreductase activity, acting on paired donors, with incorporation or reduction of molecular oxygen"/>
    <property type="evidence" value="ECO:0007669"/>
    <property type="project" value="InterPro"/>
</dbReference>
<evidence type="ECO:0000256" key="9">
    <source>
        <dbReference type="ARBA" id="ARBA00023002"/>
    </source>
</evidence>
<dbReference type="InterPro" id="IPR001128">
    <property type="entry name" value="Cyt_P450"/>
</dbReference>
<comment type="caution">
    <text evidence="15">The sequence shown here is derived from an EMBL/GenBank/DDBJ whole genome shotgun (WGS) entry which is preliminary data.</text>
</comment>
<evidence type="ECO:0000256" key="7">
    <source>
        <dbReference type="ARBA" id="ARBA00022723"/>
    </source>
</evidence>
<keyword evidence="8 14" id="KW-1133">Transmembrane helix</keyword>
<keyword evidence="9" id="KW-0560">Oxidoreductase</keyword>
<comment type="pathway">
    <text evidence="3">Secondary metabolite biosynthesis.</text>
</comment>
<dbReference type="PRINTS" id="PR00385">
    <property type="entry name" value="P450"/>
</dbReference>
<reference evidence="15" key="1">
    <citation type="submission" date="2022-01" db="EMBL/GenBank/DDBJ databases">
        <title>Comparative genomics reveals a dynamic genome evolution in the ectomycorrhizal milk-cap (Lactarius) mushrooms.</title>
        <authorList>
            <consortium name="DOE Joint Genome Institute"/>
            <person name="Lebreton A."/>
            <person name="Tang N."/>
            <person name="Kuo A."/>
            <person name="LaButti K."/>
            <person name="Drula E."/>
            <person name="Barry K."/>
            <person name="Clum A."/>
            <person name="Lipzen A."/>
            <person name="Mousain D."/>
            <person name="Ng V."/>
            <person name="Wang R."/>
            <person name="Wang X."/>
            <person name="Dai Y."/>
            <person name="Henrissat B."/>
            <person name="Grigoriev I.V."/>
            <person name="Guerin-Laguette A."/>
            <person name="Yu F."/>
            <person name="Martin F.M."/>
        </authorList>
    </citation>
    <scope>NUCLEOTIDE SEQUENCE</scope>
    <source>
        <strain evidence="15">QP</strain>
    </source>
</reference>
<evidence type="ECO:0000256" key="10">
    <source>
        <dbReference type="ARBA" id="ARBA00023004"/>
    </source>
</evidence>
<dbReference type="GO" id="GO:0020037">
    <property type="term" value="F:heme binding"/>
    <property type="evidence" value="ECO:0007669"/>
    <property type="project" value="InterPro"/>
</dbReference>
<evidence type="ECO:0000256" key="8">
    <source>
        <dbReference type="ARBA" id="ARBA00022989"/>
    </source>
</evidence>
<dbReference type="CDD" id="cd11065">
    <property type="entry name" value="CYP64-like"/>
    <property type="match status" value="1"/>
</dbReference>
<evidence type="ECO:0000256" key="14">
    <source>
        <dbReference type="SAM" id="Phobius"/>
    </source>
</evidence>
<evidence type="ECO:0000256" key="4">
    <source>
        <dbReference type="ARBA" id="ARBA00010617"/>
    </source>
</evidence>
<dbReference type="GO" id="GO:0004497">
    <property type="term" value="F:monooxygenase activity"/>
    <property type="evidence" value="ECO:0007669"/>
    <property type="project" value="UniProtKB-KW"/>
</dbReference>
<dbReference type="InterPro" id="IPR002401">
    <property type="entry name" value="Cyt_P450_E_grp-I"/>
</dbReference>
<evidence type="ECO:0000256" key="6">
    <source>
        <dbReference type="ARBA" id="ARBA00022692"/>
    </source>
</evidence>
<dbReference type="InterPro" id="IPR050364">
    <property type="entry name" value="Cytochrome_P450_fung"/>
</dbReference>
<keyword evidence="6 14" id="KW-0812">Transmembrane</keyword>
<feature type="binding site" description="axial binding residue" evidence="13">
    <location>
        <position position="462"/>
    </location>
    <ligand>
        <name>heme</name>
        <dbReference type="ChEBI" id="CHEBI:30413"/>
    </ligand>
    <ligandPart>
        <name>Fe</name>
        <dbReference type="ChEBI" id="CHEBI:18248"/>
    </ligandPart>
</feature>
<dbReference type="PANTHER" id="PTHR46300">
    <property type="entry name" value="P450, PUTATIVE (EUROFUNG)-RELATED-RELATED"/>
    <property type="match status" value="1"/>
</dbReference>
<evidence type="ECO:0000256" key="11">
    <source>
        <dbReference type="ARBA" id="ARBA00023033"/>
    </source>
</evidence>
<keyword evidence="16" id="KW-1185">Reference proteome</keyword>
<accession>A0AAD4LUV4</accession>
<dbReference type="EMBL" id="JAKELL010000001">
    <property type="protein sequence ID" value="KAH9001036.1"/>
    <property type="molecule type" value="Genomic_DNA"/>
</dbReference>
<organism evidence="15 16">
    <name type="scientific">Lactarius akahatsu</name>
    <dbReference type="NCBI Taxonomy" id="416441"/>
    <lineage>
        <taxon>Eukaryota</taxon>
        <taxon>Fungi</taxon>
        <taxon>Dikarya</taxon>
        <taxon>Basidiomycota</taxon>
        <taxon>Agaricomycotina</taxon>
        <taxon>Agaricomycetes</taxon>
        <taxon>Russulales</taxon>
        <taxon>Russulaceae</taxon>
        <taxon>Lactarius</taxon>
    </lineage>
</organism>
<dbReference type="GO" id="GO:0016020">
    <property type="term" value="C:membrane"/>
    <property type="evidence" value="ECO:0007669"/>
    <property type="project" value="UniProtKB-SubCell"/>
</dbReference>